<name>A0AAE0E2G2_9ROSI</name>
<dbReference type="AlphaFoldDB" id="A0AAE0E2G2"/>
<gene>
    <name evidence="1" type="ORF">Dsin_019034</name>
</gene>
<reference evidence="1" key="1">
    <citation type="journal article" date="2023" name="Plant J.">
        <title>Genome sequences and population genomics provide insights into the demographic history, inbreeding, and mutation load of two 'living fossil' tree species of Dipteronia.</title>
        <authorList>
            <person name="Feng Y."/>
            <person name="Comes H.P."/>
            <person name="Chen J."/>
            <person name="Zhu S."/>
            <person name="Lu R."/>
            <person name="Zhang X."/>
            <person name="Li P."/>
            <person name="Qiu J."/>
            <person name="Olsen K.M."/>
            <person name="Qiu Y."/>
        </authorList>
    </citation>
    <scope>NUCLEOTIDE SEQUENCE</scope>
    <source>
        <strain evidence="1">NBL</strain>
    </source>
</reference>
<comment type="caution">
    <text evidence="1">The sequence shown here is derived from an EMBL/GenBank/DDBJ whole genome shotgun (WGS) entry which is preliminary data.</text>
</comment>
<dbReference type="Proteomes" id="UP001281410">
    <property type="component" value="Unassembled WGS sequence"/>
</dbReference>
<proteinExistence type="predicted"/>
<sequence>MTFKTYPEAKQFLQKPLANFEELDSLFSGVSTIRAHNWISRMQWIPEWATRQLVLHRQCMVEVMLGYWRKMIPTPNSDVNFEEHSIQNEKQPKKQKKRKVDGNRQDVDRIINALEKSDDRGPSGAIGAIDGTLIHASIPIEEQVPYRGRGKGECYQNVLAICNFDIICRYVVIG</sequence>
<protein>
    <submittedName>
        <fullName evidence="1">Uncharacterized protein</fullName>
    </submittedName>
</protein>
<dbReference type="EMBL" id="JANJYJ010000006">
    <property type="protein sequence ID" value="KAK3204988.1"/>
    <property type="molecule type" value="Genomic_DNA"/>
</dbReference>
<evidence type="ECO:0000313" key="2">
    <source>
        <dbReference type="Proteomes" id="UP001281410"/>
    </source>
</evidence>
<accession>A0AAE0E2G2</accession>
<organism evidence="1 2">
    <name type="scientific">Dipteronia sinensis</name>
    <dbReference type="NCBI Taxonomy" id="43782"/>
    <lineage>
        <taxon>Eukaryota</taxon>
        <taxon>Viridiplantae</taxon>
        <taxon>Streptophyta</taxon>
        <taxon>Embryophyta</taxon>
        <taxon>Tracheophyta</taxon>
        <taxon>Spermatophyta</taxon>
        <taxon>Magnoliopsida</taxon>
        <taxon>eudicotyledons</taxon>
        <taxon>Gunneridae</taxon>
        <taxon>Pentapetalae</taxon>
        <taxon>rosids</taxon>
        <taxon>malvids</taxon>
        <taxon>Sapindales</taxon>
        <taxon>Sapindaceae</taxon>
        <taxon>Hippocastanoideae</taxon>
        <taxon>Acereae</taxon>
        <taxon>Dipteronia</taxon>
    </lineage>
</organism>
<evidence type="ECO:0000313" key="1">
    <source>
        <dbReference type="EMBL" id="KAK3204988.1"/>
    </source>
</evidence>
<keyword evidence="2" id="KW-1185">Reference proteome</keyword>